<reference evidence="2" key="1">
    <citation type="submission" date="2021-12" db="EMBL/GenBank/DDBJ databases">
        <authorList>
            <person name="Zaccaron A."/>
            <person name="Stergiopoulos I."/>
        </authorList>
    </citation>
    <scope>NUCLEOTIDE SEQUENCE</scope>
    <source>
        <strain evidence="2">Race5_Kim</strain>
    </source>
</reference>
<evidence type="ECO:0000313" key="3">
    <source>
        <dbReference type="Proteomes" id="UP000756132"/>
    </source>
</evidence>
<proteinExistence type="predicted"/>
<reference evidence="2" key="2">
    <citation type="journal article" date="2022" name="Microb. Genom.">
        <title>A chromosome-scale genome assembly of the tomato pathogen Cladosporium fulvum reveals a compartmentalized genome architecture and the presence of a dispensable chromosome.</title>
        <authorList>
            <person name="Zaccaron A.Z."/>
            <person name="Chen L.H."/>
            <person name="Samaras A."/>
            <person name="Stergiopoulos I."/>
        </authorList>
    </citation>
    <scope>NUCLEOTIDE SEQUENCE</scope>
    <source>
        <strain evidence="2">Race5_Kim</strain>
    </source>
</reference>
<accession>A0A9Q8PJJ4</accession>
<keyword evidence="3" id="KW-1185">Reference proteome</keyword>
<feature type="compositionally biased region" description="Basic and acidic residues" evidence="1">
    <location>
        <begin position="12"/>
        <end position="21"/>
    </location>
</feature>
<evidence type="ECO:0000256" key="1">
    <source>
        <dbReference type="SAM" id="MobiDB-lite"/>
    </source>
</evidence>
<dbReference type="EMBL" id="CP090173">
    <property type="protein sequence ID" value="UJO23567.1"/>
    <property type="molecule type" value="Genomic_DNA"/>
</dbReference>
<dbReference type="Proteomes" id="UP000756132">
    <property type="component" value="Chromosome 11"/>
</dbReference>
<name>A0A9Q8PJJ4_PASFU</name>
<sequence>MAASSSLSILVGDKRDSRPSDGETCQTPCRTSSETANMVETLSTTAVEGINTRSFAEAKNSGLFAPGFEAKFDDVQAATSLSEHADYLREVAKAHPEYSAKVVNVSSDVDEESGSATVYMLMSVLGRSTPIRRQAMSIVRWARHEEGNWLITSASTIRGMTASDLPGA</sequence>
<evidence type="ECO:0000313" key="2">
    <source>
        <dbReference type="EMBL" id="UJO23567.1"/>
    </source>
</evidence>
<feature type="region of interest" description="Disordered" evidence="1">
    <location>
        <begin position="1"/>
        <end position="30"/>
    </location>
</feature>
<dbReference type="GeneID" id="71992894"/>
<organism evidence="2 3">
    <name type="scientific">Passalora fulva</name>
    <name type="common">Tomato leaf mold</name>
    <name type="synonym">Cladosporium fulvum</name>
    <dbReference type="NCBI Taxonomy" id="5499"/>
    <lineage>
        <taxon>Eukaryota</taxon>
        <taxon>Fungi</taxon>
        <taxon>Dikarya</taxon>
        <taxon>Ascomycota</taxon>
        <taxon>Pezizomycotina</taxon>
        <taxon>Dothideomycetes</taxon>
        <taxon>Dothideomycetidae</taxon>
        <taxon>Mycosphaerellales</taxon>
        <taxon>Mycosphaerellaceae</taxon>
        <taxon>Fulvia</taxon>
    </lineage>
</organism>
<dbReference type="KEGG" id="ffu:CLAFUR5_13016"/>
<dbReference type="OrthoDB" id="10406395at2759"/>
<dbReference type="RefSeq" id="XP_047767933.1">
    <property type="nucleotide sequence ID" value="XM_047912164.1"/>
</dbReference>
<gene>
    <name evidence="2" type="ORF">CLAFUR5_13016</name>
</gene>
<dbReference type="AlphaFoldDB" id="A0A9Q8PJJ4"/>
<dbReference type="OMA" id="QWERREN"/>
<protein>
    <submittedName>
        <fullName evidence="2">Uncharacterized protein</fullName>
    </submittedName>
</protein>